<evidence type="ECO:0000313" key="3">
    <source>
        <dbReference type="Proteomes" id="UP000192477"/>
    </source>
</evidence>
<dbReference type="Proteomes" id="UP000321830">
    <property type="component" value="Unassembled WGS sequence"/>
</dbReference>
<dbReference type="OrthoDB" id="71707at2"/>
<reference evidence="1 4" key="2">
    <citation type="submission" date="2019-07" db="EMBL/GenBank/DDBJ databases">
        <title>Whole genome shotgun sequence of Enterococcus villorum NBRC 100699.</title>
        <authorList>
            <person name="Hosoyama A."/>
            <person name="Uohara A."/>
            <person name="Ohji S."/>
            <person name="Ichikawa N."/>
        </authorList>
    </citation>
    <scope>NUCLEOTIDE SEQUENCE [LARGE SCALE GENOMIC DNA]</scope>
    <source>
        <strain evidence="1 4">NBRC 100699</strain>
    </source>
</reference>
<proteinExistence type="predicted"/>
<accession>A0A1V8YEM2</accession>
<comment type="caution">
    <text evidence="2">The sequence shown here is derived from an EMBL/GenBank/DDBJ whole genome shotgun (WGS) entry which is preliminary data.</text>
</comment>
<sequence>MKTRRQGNAIVLTVPSKFGINENVDYLAVKGDDDSITFIKKQANIFDEAAAAGKKIDASSGFPDDKPIGKEIL</sequence>
<evidence type="ECO:0000313" key="2">
    <source>
        <dbReference type="EMBL" id="OQO71064.1"/>
    </source>
</evidence>
<dbReference type="Proteomes" id="UP000192477">
    <property type="component" value="Unassembled WGS sequence"/>
</dbReference>
<name>A0A1V8YEM2_9ENTE</name>
<dbReference type="EMBL" id="BJWF01000003">
    <property type="protein sequence ID" value="GEL91252.1"/>
    <property type="molecule type" value="Genomic_DNA"/>
</dbReference>
<protein>
    <submittedName>
        <fullName evidence="2">AbrB family transcriptional regulator</fullName>
    </submittedName>
</protein>
<reference evidence="2 3" key="1">
    <citation type="journal article" date="2017" name="BMC Microbiol.">
        <title>Comparative genomics of Enterococcus spp. isolated from bovine feces.</title>
        <authorList>
            <person name="Beukers A.G."/>
            <person name="Zaheer R."/>
            <person name="Goji N."/>
            <person name="Amoako K.K."/>
            <person name="Chaves A.V."/>
            <person name="Ward M.P."/>
            <person name="McAllister T.A."/>
        </authorList>
    </citation>
    <scope>NUCLEOTIDE SEQUENCE [LARGE SCALE GENOMIC DNA]</scope>
    <source>
        <strain evidence="2 3">F1129D 143</strain>
    </source>
</reference>
<dbReference type="RefSeq" id="WP_010751575.1">
    <property type="nucleotide sequence ID" value="NZ_BJWF01000003.1"/>
</dbReference>
<evidence type="ECO:0000313" key="1">
    <source>
        <dbReference type="EMBL" id="GEL91252.1"/>
    </source>
</evidence>
<evidence type="ECO:0000313" key="4">
    <source>
        <dbReference type="Proteomes" id="UP000321830"/>
    </source>
</evidence>
<dbReference type="NCBIfam" id="NF047400">
    <property type="entry name" value="MazE_PemI_antitoxin"/>
    <property type="match status" value="1"/>
</dbReference>
<organism evidence="2 3">
    <name type="scientific">Enterococcus villorum</name>
    <dbReference type="NCBI Taxonomy" id="112904"/>
    <lineage>
        <taxon>Bacteria</taxon>
        <taxon>Bacillati</taxon>
        <taxon>Bacillota</taxon>
        <taxon>Bacilli</taxon>
        <taxon>Lactobacillales</taxon>
        <taxon>Enterococcaceae</taxon>
        <taxon>Enterococcus</taxon>
    </lineage>
</organism>
<gene>
    <name evidence="2" type="ORF">BH747_03425</name>
    <name evidence="1" type="ORF">EVI01_05890</name>
</gene>
<dbReference type="AlphaFoldDB" id="A0A1V8YEM2"/>
<dbReference type="STRING" id="112904.BH747_03425"/>
<dbReference type="EMBL" id="MJEA01000002">
    <property type="protein sequence ID" value="OQO71064.1"/>
    <property type="molecule type" value="Genomic_DNA"/>
</dbReference>